<protein>
    <submittedName>
        <fullName evidence="1">Uncharacterized protein</fullName>
    </submittedName>
</protein>
<reference evidence="1" key="1">
    <citation type="journal article" date="2020" name="Stud. Mycol.">
        <title>101 Dothideomycetes genomes: a test case for predicting lifestyles and emergence of pathogens.</title>
        <authorList>
            <person name="Haridas S."/>
            <person name="Albert R."/>
            <person name="Binder M."/>
            <person name="Bloem J."/>
            <person name="Labutti K."/>
            <person name="Salamov A."/>
            <person name="Andreopoulos B."/>
            <person name="Baker S."/>
            <person name="Barry K."/>
            <person name="Bills G."/>
            <person name="Bluhm B."/>
            <person name="Cannon C."/>
            <person name="Castanera R."/>
            <person name="Culley D."/>
            <person name="Daum C."/>
            <person name="Ezra D."/>
            <person name="Gonzalez J."/>
            <person name="Henrissat B."/>
            <person name="Kuo A."/>
            <person name="Liang C."/>
            <person name="Lipzen A."/>
            <person name="Lutzoni F."/>
            <person name="Magnuson J."/>
            <person name="Mondo S."/>
            <person name="Nolan M."/>
            <person name="Ohm R."/>
            <person name="Pangilinan J."/>
            <person name="Park H.-J."/>
            <person name="Ramirez L."/>
            <person name="Alfaro M."/>
            <person name="Sun H."/>
            <person name="Tritt A."/>
            <person name="Yoshinaga Y."/>
            <person name="Zwiers L.-H."/>
            <person name="Turgeon B."/>
            <person name="Goodwin S."/>
            <person name="Spatafora J."/>
            <person name="Crous P."/>
            <person name="Grigoriev I."/>
        </authorList>
    </citation>
    <scope>NUCLEOTIDE SEQUENCE</scope>
    <source>
        <strain evidence="1">CBS 207.26</strain>
    </source>
</reference>
<proteinExistence type="predicted"/>
<name>A0A6A6E1V7_9PEZI</name>
<keyword evidence="2" id="KW-1185">Reference proteome</keyword>
<evidence type="ECO:0000313" key="2">
    <source>
        <dbReference type="Proteomes" id="UP000800200"/>
    </source>
</evidence>
<dbReference type="Proteomes" id="UP000800200">
    <property type="component" value="Unassembled WGS sequence"/>
</dbReference>
<dbReference type="AlphaFoldDB" id="A0A6A6E1V7"/>
<organism evidence="1 2">
    <name type="scientific">Zopfia rhizophila CBS 207.26</name>
    <dbReference type="NCBI Taxonomy" id="1314779"/>
    <lineage>
        <taxon>Eukaryota</taxon>
        <taxon>Fungi</taxon>
        <taxon>Dikarya</taxon>
        <taxon>Ascomycota</taxon>
        <taxon>Pezizomycotina</taxon>
        <taxon>Dothideomycetes</taxon>
        <taxon>Dothideomycetes incertae sedis</taxon>
        <taxon>Zopfiaceae</taxon>
        <taxon>Zopfia</taxon>
    </lineage>
</organism>
<accession>A0A6A6E1V7</accession>
<sequence length="197" mass="22189">MATLLETYLTLFVRHNVHTILGVHLIHGHFEIPEDTVMLGKNFENPLGRWTKPTDMNTIDLNTIHGHIFILKNNEFLAYEYQDGPMPDLSEVGQNFVAEFVNYITSNGLTDVLGLQVLIDGMESDMSELILERGTVMLDTSKVKGCVPTRITGWKFEVRDGEPRACQANETHAEMTSGNHKVFNSGKPEPNWTMLVS</sequence>
<evidence type="ECO:0000313" key="1">
    <source>
        <dbReference type="EMBL" id="KAF2184559.1"/>
    </source>
</evidence>
<dbReference type="OrthoDB" id="3866936at2759"/>
<dbReference type="EMBL" id="ML994637">
    <property type="protein sequence ID" value="KAF2184559.1"/>
    <property type="molecule type" value="Genomic_DNA"/>
</dbReference>
<gene>
    <name evidence="1" type="ORF">K469DRAFT_688571</name>
</gene>